<dbReference type="AlphaFoldDB" id="A0A3M7M4H3"/>
<accession>A0A3M7M4H3</accession>
<proteinExistence type="predicted"/>
<organism evidence="2 3">
    <name type="scientific">Pyrenophora seminiperda CCB06</name>
    <dbReference type="NCBI Taxonomy" id="1302712"/>
    <lineage>
        <taxon>Eukaryota</taxon>
        <taxon>Fungi</taxon>
        <taxon>Dikarya</taxon>
        <taxon>Ascomycota</taxon>
        <taxon>Pezizomycotina</taxon>
        <taxon>Dothideomycetes</taxon>
        <taxon>Pleosporomycetidae</taxon>
        <taxon>Pleosporales</taxon>
        <taxon>Pleosporineae</taxon>
        <taxon>Pleosporaceae</taxon>
        <taxon>Pyrenophora</taxon>
    </lineage>
</organism>
<keyword evidence="3" id="KW-1185">Reference proteome</keyword>
<protein>
    <submittedName>
        <fullName evidence="2">Uncharacterized protein</fullName>
    </submittedName>
</protein>
<gene>
    <name evidence="2" type="ORF">GMOD_00006175</name>
</gene>
<feature type="region of interest" description="Disordered" evidence="1">
    <location>
        <begin position="108"/>
        <end position="141"/>
    </location>
</feature>
<sequence length="141" mass="15887">MQPGDARSDWTIPSQRVVKNIKTAHAQTWQARRDRTCPRALRGDPHLTARLTLISPVSHFQYHDCAFASSAPLPPFTVYTCSALLACARCLSLPPSCLRRRLAIKLRPATTTRPPPTPPRPLRAHHHHSCRHTCSMRTDIQ</sequence>
<feature type="compositionally biased region" description="Basic residues" evidence="1">
    <location>
        <begin position="122"/>
        <end position="131"/>
    </location>
</feature>
<evidence type="ECO:0000256" key="1">
    <source>
        <dbReference type="SAM" id="MobiDB-lite"/>
    </source>
</evidence>
<dbReference type="EMBL" id="KE747818">
    <property type="protein sequence ID" value="RMZ69383.1"/>
    <property type="molecule type" value="Genomic_DNA"/>
</dbReference>
<evidence type="ECO:0000313" key="2">
    <source>
        <dbReference type="EMBL" id="RMZ69383.1"/>
    </source>
</evidence>
<dbReference type="Proteomes" id="UP000265663">
    <property type="component" value="Unassembled WGS sequence"/>
</dbReference>
<evidence type="ECO:0000313" key="3">
    <source>
        <dbReference type="Proteomes" id="UP000265663"/>
    </source>
</evidence>
<reference evidence="2 3" key="1">
    <citation type="journal article" date="2014" name="PLoS ONE">
        <title>De novo Genome Assembly of the Fungal Plant Pathogen Pyrenophora semeniperda.</title>
        <authorList>
            <person name="Soliai M.M."/>
            <person name="Meyer S.E."/>
            <person name="Udall J.A."/>
            <person name="Elzinga D.E."/>
            <person name="Hermansen R.A."/>
            <person name="Bodily P.M."/>
            <person name="Hart A.A."/>
            <person name="Coleman C.E."/>
        </authorList>
    </citation>
    <scope>NUCLEOTIDE SEQUENCE [LARGE SCALE GENOMIC DNA]</scope>
    <source>
        <strain evidence="2 3">CCB06</strain>
        <tissue evidence="2">Mycelium</tissue>
    </source>
</reference>
<name>A0A3M7M4H3_9PLEO</name>